<evidence type="ECO:0000256" key="1">
    <source>
        <dbReference type="ARBA" id="ARBA00004651"/>
    </source>
</evidence>
<reference evidence="8" key="2">
    <citation type="journal article" date="2014" name="ISME J.">
        <title>Microbial stratification in low pH oxic and suboxic macroscopic growths along an acid mine drainage.</title>
        <authorList>
            <person name="Mendez-Garcia C."/>
            <person name="Mesa V."/>
            <person name="Sprenger R.R."/>
            <person name="Richter M."/>
            <person name="Diez M.S."/>
            <person name="Solano J."/>
            <person name="Bargiela R."/>
            <person name="Golyshina O.V."/>
            <person name="Manteca A."/>
            <person name="Ramos J.L."/>
            <person name="Gallego J.R."/>
            <person name="Llorente I."/>
            <person name="Martins Dos Santos V.A."/>
            <person name="Jensen O.N."/>
            <person name="Pelaez A.I."/>
            <person name="Sanchez J."/>
            <person name="Ferrer M."/>
        </authorList>
    </citation>
    <scope>NUCLEOTIDE SEQUENCE</scope>
</reference>
<sequence length="182" mass="19149">LEENLLKAHRRMRADEYMALVYGTSVVVGLGLIAGGAALALFLVDLLGLSPIVGIGVAIALPLAGGFGTLFGMPGSPASAAKARGLKIDRKISPAMSFVSAMASADVNIDQIFKELARQKIYGEVAAEAAWITRDTELLGVDILTAIRTAAQRSPSKRFQDFLQGVVTTATSGGQLKPYFLL</sequence>
<dbReference type="InterPro" id="IPR056569">
    <property type="entry name" value="ArlJ-like"/>
</dbReference>
<reference evidence="8" key="1">
    <citation type="submission" date="2013-08" db="EMBL/GenBank/DDBJ databases">
        <authorList>
            <person name="Mendez C."/>
            <person name="Richter M."/>
            <person name="Ferrer M."/>
            <person name="Sanchez J."/>
        </authorList>
    </citation>
    <scope>NUCLEOTIDE SEQUENCE</scope>
</reference>
<dbReference type="EMBL" id="AUZY01001696">
    <property type="protein sequence ID" value="EQD74185.1"/>
    <property type="molecule type" value="Genomic_DNA"/>
</dbReference>
<name>T1CW38_9ZZZZ</name>
<protein>
    <submittedName>
        <fullName evidence="8">Type II secretion system protein F domain protein</fullName>
    </submittedName>
</protein>
<comment type="caution">
    <text evidence="8">The sequence shown here is derived from an EMBL/GenBank/DDBJ whole genome shotgun (WGS) entry which is preliminary data.</text>
</comment>
<dbReference type="Pfam" id="PF00482">
    <property type="entry name" value="T2SSF"/>
    <property type="match status" value="1"/>
</dbReference>
<keyword evidence="4 6" id="KW-1133">Transmembrane helix</keyword>
<evidence type="ECO:0000256" key="3">
    <source>
        <dbReference type="ARBA" id="ARBA00022692"/>
    </source>
</evidence>
<feature type="domain" description="Type II secretion system protein GspF" evidence="7">
    <location>
        <begin position="99"/>
        <end position="178"/>
    </location>
</feature>
<evidence type="ECO:0000256" key="6">
    <source>
        <dbReference type="SAM" id="Phobius"/>
    </source>
</evidence>
<evidence type="ECO:0000313" key="8">
    <source>
        <dbReference type="EMBL" id="EQD74185.1"/>
    </source>
</evidence>
<feature type="non-terminal residue" evidence="8">
    <location>
        <position position="182"/>
    </location>
</feature>
<evidence type="ECO:0000256" key="5">
    <source>
        <dbReference type="ARBA" id="ARBA00023136"/>
    </source>
</evidence>
<accession>T1CW38</accession>
<organism evidence="8">
    <name type="scientific">mine drainage metagenome</name>
    <dbReference type="NCBI Taxonomy" id="410659"/>
    <lineage>
        <taxon>unclassified sequences</taxon>
        <taxon>metagenomes</taxon>
        <taxon>ecological metagenomes</taxon>
    </lineage>
</organism>
<keyword evidence="5 6" id="KW-0472">Membrane</keyword>
<evidence type="ECO:0000256" key="4">
    <source>
        <dbReference type="ARBA" id="ARBA00022989"/>
    </source>
</evidence>
<dbReference type="PANTHER" id="PTHR35402">
    <property type="entry name" value="INTEGRAL MEMBRANE PROTEIN-RELATED"/>
    <property type="match status" value="1"/>
</dbReference>
<keyword evidence="3 6" id="KW-0812">Transmembrane</keyword>
<keyword evidence="2" id="KW-1003">Cell membrane</keyword>
<feature type="transmembrane region" description="Helical" evidence="6">
    <location>
        <begin position="49"/>
        <end position="72"/>
    </location>
</feature>
<evidence type="ECO:0000256" key="2">
    <source>
        <dbReference type="ARBA" id="ARBA00022475"/>
    </source>
</evidence>
<feature type="non-terminal residue" evidence="8">
    <location>
        <position position="1"/>
    </location>
</feature>
<feature type="transmembrane region" description="Helical" evidence="6">
    <location>
        <begin position="20"/>
        <end position="43"/>
    </location>
</feature>
<comment type="subcellular location">
    <subcellularLocation>
        <location evidence="1">Cell membrane</location>
        <topology evidence="1">Multi-pass membrane protein</topology>
    </subcellularLocation>
</comment>
<dbReference type="PANTHER" id="PTHR35402:SF1">
    <property type="entry name" value="TYPE II SECRETION SYSTEM PROTEIN GSPF DOMAIN-CONTAINING PROTEIN"/>
    <property type="match status" value="1"/>
</dbReference>
<gene>
    <name evidence="8" type="ORF">B1B_02809</name>
</gene>
<evidence type="ECO:0000259" key="7">
    <source>
        <dbReference type="Pfam" id="PF00482"/>
    </source>
</evidence>
<dbReference type="AlphaFoldDB" id="T1CW38"/>
<dbReference type="GO" id="GO:0005886">
    <property type="term" value="C:plasma membrane"/>
    <property type="evidence" value="ECO:0007669"/>
    <property type="project" value="UniProtKB-SubCell"/>
</dbReference>
<proteinExistence type="predicted"/>
<dbReference type="InterPro" id="IPR018076">
    <property type="entry name" value="T2SS_GspF_dom"/>
</dbReference>